<feature type="coiled-coil region" evidence="1">
    <location>
        <begin position="138"/>
        <end position="165"/>
    </location>
</feature>
<evidence type="ECO:0000256" key="1">
    <source>
        <dbReference type="SAM" id="Coils"/>
    </source>
</evidence>
<evidence type="ECO:0000313" key="3">
    <source>
        <dbReference type="Proteomes" id="UP000315700"/>
    </source>
</evidence>
<dbReference type="InParanoid" id="A0A517SHW5"/>
<evidence type="ECO:0000313" key="2">
    <source>
        <dbReference type="EMBL" id="QDT55705.1"/>
    </source>
</evidence>
<dbReference type="KEGG" id="ccos:Pan44_37510"/>
<sequence>MVALSPLPGAYTFDAFNCLSDDVAKVAKFVEELERLTASIPRQRAEIRNLKNTAPGSNTDILDVMIQALGDPTEMGDRERRDALRPIAKQFAKAFRHAGLARRHLLDQAAPPVQALYRSVAVQRLRDDFQRLKLTDPSIDHNKQLLDAETRLQKLEARLGELESSALDYFRGGKLPTLFRGQPMAEVSRKAFLPADATDTKIALVILRDFAASWRAVAPLCTVGVTVHGTAIHSLSGGRKDAWRRAYLAMGLKPGDPTKRKVYAARVEVSH</sequence>
<dbReference type="AlphaFoldDB" id="A0A517SHW5"/>
<dbReference type="EMBL" id="CP036271">
    <property type="protein sequence ID" value="QDT55705.1"/>
    <property type="molecule type" value="Genomic_DNA"/>
</dbReference>
<organism evidence="2 3">
    <name type="scientific">Caulifigura coniformis</name>
    <dbReference type="NCBI Taxonomy" id="2527983"/>
    <lineage>
        <taxon>Bacteria</taxon>
        <taxon>Pseudomonadati</taxon>
        <taxon>Planctomycetota</taxon>
        <taxon>Planctomycetia</taxon>
        <taxon>Planctomycetales</taxon>
        <taxon>Planctomycetaceae</taxon>
        <taxon>Caulifigura</taxon>
    </lineage>
</organism>
<name>A0A517SHW5_9PLAN</name>
<dbReference type="Proteomes" id="UP000315700">
    <property type="component" value="Chromosome"/>
</dbReference>
<accession>A0A517SHW5</accession>
<dbReference type="RefSeq" id="WP_145031833.1">
    <property type="nucleotide sequence ID" value="NZ_CP036271.1"/>
</dbReference>
<keyword evidence="1" id="KW-0175">Coiled coil</keyword>
<gene>
    <name evidence="2" type="ORF">Pan44_37510</name>
</gene>
<keyword evidence="3" id="KW-1185">Reference proteome</keyword>
<reference evidence="2 3" key="1">
    <citation type="submission" date="2019-02" db="EMBL/GenBank/DDBJ databases">
        <title>Deep-cultivation of Planctomycetes and their phenomic and genomic characterization uncovers novel biology.</title>
        <authorList>
            <person name="Wiegand S."/>
            <person name="Jogler M."/>
            <person name="Boedeker C."/>
            <person name="Pinto D."/>
            <person name="Vollmers J."/>
            <person name="Rivas-Marin E."/>
            <person name="Kohn T."/>
            <person name="Peeters S.H."/>
            <person name="Heuer A."/>
            <person name="Rast P."/>
            <person name="Oberbeckmann S."/>
            <person name="Bunk B."/>
            <person name="Jeske O."/>
            <person name="Meyerdierks A."/>
            <person name="Storesund J.E."/>
            <person name="Kallscheuer N."/>
            <person name="Luecker S."/>
            <person name="Lage O.M."/>
            <person name="Pohl T."/>
            <person name="Merkel B.J."/>
            <person name="Hornburger P."/>
            <person name="Mueller R.-W."/>
            <person name="Bruemmer F."/>
            <person name="Labrenz M."/>
            <person name="Spormann A.M."/>
            <person name="Op den Camp H."/>
            <person name="Overmann J."/>
            <person name="Amann R."/>
            <person name="Jetten M.S.M."/>
            <person name="Mascher T."/>
            <person name="Medema M.H."/>
            <person name="Devos D.P."/>
            <person name="Kaster A.-K."/>
            <person name="Ovreas L."/>
            <person name="Rohde M."/>
            <person name="Galperin M.Y."/>
            <person name="Jogler C."/>
        </authorList>
    </citation>
    <scope>NUCLEOTIDE SEQUENCE [LARGE SCALE GENOMIC DNA]</scope>
    <source>
        <strain evidence="2 3">Pan44</strain>
    </source>
</reference>
<proteinExistence type="predicted"/>
<protein>
    <submittedName>
        <fullName evidence="2">Uncharacterized protein</fullName>
    </submittedName>
</protein>